<protein>
    <recommendedName>
        <fullName evidence="4">Polyhydroxyalkanoic acid synthase</fullName>
    </recommendedName>
</protein>
<feature type="compositionally biased region" description="Basic and acidic residues" evidence="1">
    <location>
        <begin position="17"/>
        <end position="26"/>
    </location>
</feature>
<dbReference type="Proteomes" id="UP000748752">
    <property type="component" value="Unassembled WGS sequence"/>
</dbReference>
<dbReference type="EMBL" id="NRRV01000014">
    <property type="protein sequence ID" value="MBK1630616.1"/>
    <property type="molecule type" value="Genomic_DNA"/>
</dbReference>
<reference evidence="2 3" key="1">
    <citation type="journal article" date="2020" name="Microorganisms">
        <title>Osmotic Adaptation and Compatible Solute Biosynthesis of Phototrophic Bacteria as Revealed from Genome Analyses.</title>
        <authorList>
            <person name="Imhoff J.F."/>
            <person name="Rahn T."/>
            <person name="Kunzel S."/>
            <person name="Keller A."/>
            <person name="Neulinger S.C."/>
        </authorList>
    </citation>
    <scope>NUCLEOTIDE SEQUENCE [LARGE SCALE GENOMIC DNA]</scope>
    <source>
        <strain evidence="2 3">DSM 6210</strain>
    </source>
</reference>
<keyword evidence="3" id="KW-1185">Reference proteome</keyword>
<sequence length="159" mass="17310">MNQCRCPRQIIPGMESARADARESPGRHWGRGTAAGSAPARRLAPDRRAPPRRPNSMSKIHIVRQHTLSLEDARAEVERIAQRVESELGADYAWDGDTLSFARSGISGHITVTEDALDLTIRLGLLLSALKGQIEEQIASKVDETLAARGAVPPPEDTD</sequence>
<name>A0ABS1CFD2_9GAMM</name>
<evidence type="ECO:0000313" key="3">
    <source>
        <dbReference type="Proteomes" id="UP000748752"/>
    </source>
</evidence>
<dbReference type="InterPro" id="IPR013433">
    <property type="entry name" value="PHA_gran_rgn"/>
</dbReference>
<gene>
    <name evidence="2" type="ORF">CKO31_07635</name>
</gene>
<proteinExistence type="predicted"/>
<feature type="region of interest" description="Disordered" evidence="1">
    <location>
        <begin position="15"/>
        <end position="64"/>
    </location>
</feature>
<dbReference type="Pfam" id="PF09650">
    <property type="entry name" value="PHA_gran_rgn"/>
    <property type="match status" value="1"/>
</dbReference>
<dbReference type="NCBIfam" id="TIGR02610">
    <property type="entry name" value="PHA_gran_rgn"/>
    <property type="match status" value="1"/>
</dbReference>
<comment type="caution">
    <text evidence="2">The sequence shown here is derived from an EMBL/GenBank/DDBJ whole genome shotgun (WGS) entry which is preliminary data.</text>
</comment>
<evidence type="ECO:0000313" key="2">
    <source>
        <dbReference type="EMBL" id="MBK1630616.1"/>
    </source>
</evidence>
<organism evidence="2 3">
    <name type="scientific">Thiohalocapsa halophila</name>
    <dbReference type="NCBI Taxonomy" id="69359"/>
    <lineage>
        <taxon>Bacteria</taxon>
        <taxon>Pseudomonadati</taxon>
        <taxon>Pseudomonadota</taxon>
        <taxon>Gammaproteobacteria</taxon>
        <taxon>Chromatiales</taxon>
        <taxon>Chromatiaceae</taxon>
        <taxon>Thiohalocapsa</taxon>
    </lineage>
</organism>
<evidence type="ECO:0000256" key="1">
    <source>
        <dbReference type="SAM" id="MobiDB-lite"/>
    </source>
</evidence>
<evidence type="ECO:0008006" key="4">
    <source>
        <dbReference type="Google" id="ProtNLM"/>
    </source>
</evidence>
<accession>A0ABS1CFD2</accession>